<evidence type="ECO:0000256" key="5">
    <source>
        <dbReference type="ARBA" id="ARBA00041919"/>
    </source>
</evidence>
<dbReference type="GeneTree" id="ENSGT00940000153676"/>
<dbReference type="Pfam" id="PF00383">
    <property type="entry name" value="dCMP_cyt_deam_1"/>
    <property type="match status" value="2"/>
</dbReference>
<dbReference type="InterPro" id="IPR002125">
    <property type="entry name" value="CMP_dCMP_dom"/>
</dbReference>
<feature type="domain" description="CMP/dCMP-type deaminase" evidence="6">
    <location>
        <begin position="284"/>
        <end position="425"/>
    </location>
</feature>
<dbReference type="Proteomes" id="UP000694388">
    <property type="component" value="Unplaced"/>
</dbReference>
<reference evidence="7" key="2">
    <citation type="submission" date="2025-09" db="UniProtKB">
        <authorList>
            <consortium name="Ensembl"/>
        </authorList>
    </citation>
    <scope>IDENTIFICATION</scope>
</reference>
<feature type="domain" description="CMP/dCMP-type deaminase" evidence="6">
    <location>
        <begin position="49"/>
        <end position="150"/>
    </location>
</feature>
<reference evidence="7" key="1">
    <citation type="submission" date="2025-08" db="UniProtKB">
        <authorList>
            <consortium name="Ensembl"/>
        </authorList>
    </citation>
    <scope>IDENTIFICATION</scope>
</reference>
<dbReference type="SUPFAM" id="SSF53927">
    <property type="entry name" value="Cytidine deaminase-like"/>
    <property type="match status" value="2"/>
</dbReference>
<dbReference type="Ensembl" id="ENSEBUT00000007752.1">
    <property type="protein sequence ID" value="ENSEBUP00000007275.1"/>
    <property type="gene ID" value="ENSEBUG00000004749.1"/>
</dbReference>
<proteinExistence type="predicted"/>
<protein>
    <recommendedName>
        <fullName evidence="4">Cytidine and dCMP deaminase domain-containing protein 1</fullName>
    </recommendedName>
    <alternativeName>
        <fullName evidence="5">Cytidine deaminase</fullName>
    </alternativeName>
</protein>
<dbReference type="Gene3D" id="3.40.140.10">
    <property type="entry name" value="Cytidine Deaminase, domain 2"/>
    <property type="match status" value="2"/>
</dbReference>
<dbReference type="PROSITE" id="PS51747">
    <property type="entry name" value="CYT_DCMP_DEAMINASES_2"/>
    <property type="match status" value="2"/>
</dbReference>
<evidence type="ECO:0000256" key="1">
    <source>
        <dbReference type="ARBA" id="ARBA00001947"/>
    </source>
</evidence>
<organism evidence="7 8">
    <name type="scientific">Eptatretus burgeri</name>
    <name type="common">Inshore hagfish</name>
    <dbReference type="NCBI Taxonomy" id="7764"/>
    <lineage>
        <taxon>Eukaryota</taxon>
        <taxon>Metazoa</taxon>
        <taxon>Chordata</taxon>
        <taxon>Craniata</taxon>
        <taxon>Vertebrata</taxon>
        <taxon>Cyclostomata</taxon>
        <taxon>Myxini</taxon>
        <taxon>Myxiniformes</taxon>
        <taxon>Myxinidae</taxon>
        <taxon>Eptatretinae</taxon>
        <taxon>Eptatretus</taxon>
    </lineage>
</organism>
<dbReference type="OMA" id="HACDAKS"/>
<dbReference type="GO" id="GO:0005737">
    <property type="term" value="C:cytoplasm"/>
    <property type="evidence" value="ECO:0007669"/>
    <property type="project" value="TreeGrafter"/>
</dbReference>
<evidence type="ECO:0000313" key="8">
    <source>
        <dbReference type="Proteomes" id="UP000694388"/>
    </source>
</evidence>
<evidence type="ECO:0000256" key="3">
    <source>
        <dbReference type="ARBA" id="ARBA00022801"/>
    </source>
</evidence>
<comment type="cofactor">
    <cofactor evidence="1">
        <name>Zn(2+)</name>
        <dbReference type="ChEBI" id="CHEBI:29105"/>
    </cofactor>
</comment>
<accession>A0A8C4NIF3</accession>
<dbReference type="AlphaFoldDB" id="A0A8C4NIF3"/>
<dbReference type="InterPro" id="IPR016193">
    <property type="entry name" value="Cytidine_deaminase-like"/>
</dbReference>
<keyword evidence="2" id="KW-0677">Repeat</keyword>
<dbReference type="GO" id="GO:0052717">
    <property type="term" value="F:tRNA-specific adenosine-34 deaminase activity"/>
    <property type="evidence" value="ECO:0007669"/>
    <property type="project" value="UniProtKB-EC"/>
</dbReference>
<evidence type="ECO:0000259" key="6">
    <source>
        <dbReference type="PROSITE" id="PS51747"/>
    </source>
</evidence>
<dbReference type="PANTHER" id="PTHR11086:SF14">
    <property type="entry name" value="CYTIDINE AND DCMP DEAMINASE DOMAIN-CONTAINING PROTEIN 1"/>
    <property type="match status" value="1"/>
</dbReference>
<sequence length="455" mass="51842">MVPISSSSPFFTLTPILSPLLFSGFSSRKPRPRISHSTLHSILSLWMEKSPLACPPQSKNAQVRNHLHPQVSMLPVGLVVVLEDKLLGMFCSGYELHAGQAAIVSLGQRLKDTEVFLSRRPCSECSKLLLNAGVKRLVFWPGELEVSQSKVNWTKYKIERKKKRKSKNDCLFDQESEIEMNAFAVSRMSSSLITAWDKDVKEREQEECKQLCKDFIPSTKIHRHTLQICQLPHACDAKSFTRLRRDMRQTLKYLAAVVAQVPISKSFGFRPFSAETKLSNEENKLYRHCLVSALLLTGRSEDPKTGVGSVIWTMKDGPDLPRMELLATGYNGFIRGASTLDFPRLDYRNDQALRKYKYIIHSEQNALINRCVFHPCEMVLFVTKCPCDDCMPLIRHAGISKIVTVEPPKEPHPDQELSYESFIKADDIARYTVRGETSEVLNKIRYKSIMTKFLQ</sequence>
<evidence type="ECO:0000256" key="2">
    <source>
        <dbReference type="ARBA" id="ARBA00022737"/>
    </source>
</evidence>
<evidence type="ECO:0000256" key="4">
    <source>
        <dbReference type="ARBA" id="ARBA00040574"/>
    </source>
</evidence>
<dbReference type="GO" id="GO:0002100">
    <property type="term" value="P:tRNA wobble adenosine to inosine editing"/>
    <property type="evidence" value="ECO:0007669"/>
    <property type="project" value="InterPro"/>
</dbReference>
<keyword evidence="3" id="KW-0378">Hydrolase</keyword>
<evidence type="ECO:0000313" key="7">
    <source>
        <dbReference type="Ensembl" id="ENSEBUP00000007275.1"/>
    </source>
</evidence>
<dbReference type="InterPro" id="IPR015517">
    <property type="entry name" value="dCMP_deaminase-rel"/>
</dbReference>
<name>A0A8C4NIF3_EPTBU</name>
<dbReference type="PANTHER" id="PTHR11086">
    <property type="entry name" value="DEOXYCYTIDYLATE DEAMINASE-RELATED"/>
    <property type="match status" value="1"/>
</dbReference>
<keyword evidence="8" id="KW-1185">Reference proteome</keyword>
<dbReference type="GO" id="GO:0004132">
    <property type="term" value="F:dCMP deaminase activity"/>
    <property type="evidence" value="ECO:0007669"/>
    <property type="project" value="TreeGrafter"/>
</dbReference>